<reference evidence="2 3" key="1">
    <citation type="journal article" date="2019" name="Nat. Ecol. Evol.">
        <title>Megaphylogeny resolves global patterns of mushroom evolution.</title>
        <authorList>
            <person name="Varga T."/>
            <person name="Krizsan K."/>
            <person name="Foldi C."/>
            <person name="Dima B."/>
            <person name="Sanchez-Garcia M."/>
            <person name="Sanchez-Ramirez S."/>
            <person name="Szollosi G.J."/>
            <person name="Szarkandi J.G."/>
            <person name="Papp V."/>
            <person name="Albert L."/>
            <person name="Andreopoulos W."/>
            <person name="Angelini C."/>
            <person name="Antonin V."/>
            <person name="Barry K.W."/>
            <person name="Bougher N.L."/>
            <person name="Buchanan P."/>
            <person name="Buyck B."/>
            <person name="Bense V."/>
            <person name="Catcheside P."/>
            <person name="Chovatia M."/>
            <person name="Cooper J."/>
            <person name="Damon W."/>
            <person name="Desjardin D."/>
            <person name="Finy P."/>
            <person name="Geml J."/>
            <person name="Haridas S."/>
            <person name="Hughes K."/>
            <person name="Justo A."/>
            <person name="Karasinski D."/>
            <person name="Kautmanova I."/>
            <person name="Kiss B."/>
            <person name="Kocsube S."/>
            <person name="Kotiranta H."/>
            <person name="LaButti K.M."/>
            <person name="Lechner B.E."/>
            <person name="Liimatainen K."/>
            <person name="Lipzen A."/>
            <person name="Lukacs Z."/>
            <person name="Mihaltcheva S."/>
            <person name="Morgado L.N."/>
            <person name="Niskanen T."/>
            <person name="Noordeloos M.E."/>
            <person name="Ohm R.A."/>
            <person name="Ortiz-Santana B."/>
            <person name="Ovrebo C."/>
            <person name="Racz N."/>
            <person name="Riley R."/>
            <person name="Savchenko A."/>
            <person name="Shiryaev A."/>
            <person name="Soop K."/>
            <person name="Spirin V."/>
            <person name="Szebenyi C."/>
            <person name="Tomsovsky M."/>
            <person name="Tulloss R.E."/>
            <person name="Uehling J."/>
            <person name="Grigoriev I.V."/>
            <person name="Vagvolgyi C."/>
            <person name="Papp T."/>
            <person name="Martin F.M."/>
            <person name="Miettinen O."/>
            <person name="Hibbett D.S."/>
            <person name="Nagy L.G."/>
        </authorList>
    </citation>
    <scope>NUCLEOTIDE SEQUENCE [LARGE SCALE GENOMIC DNA]</scope>
    <source>
        <strain evidence="2 3">CBS 309.79</strain>
    </source>
</reference>
<evidence type="ECO:0000256" key="1">
    <source>
        <dbReference type="SAM" id="MobiDB-lite"/>
    </source>
</evidence>
<dbReference type="EMBL" id="ML178814">
    <property type="protein sequence ID" value="TFL07773.1"/>
    <property type="molecule type" value="Genomic_DNA"/>
</dbReference>
<dbReference type="Proteomes" id="UP000305067">
    <property type="component" value="Unassembled WGS sequence"/>
</dbReference>
<feature type="compositionally biased region" description="Basic and acidic residues" evidence="1">
    <location>
        <begin position="461"/>
        <end position="473"/>
    </location>
</feature>
<protein>
    <submittedName>
        <fullName evidence="2">Uncharacterized protein</fullName>
    </submittedName>
</protein>
<feature type="region of interest" description="Disordered" evidence="1">
    <location>
        <begin position="442"/>
        <end position="491"/>
    </location>
</feature>
<sequence length="491" mass="53159">MQLASYGSKALANARGHATHRLPKNHNPTQALRSIHIPAGPRPIPAQLHSTAQKVFTYSRTALGRFFVHLTAPSLIRAPVHASGPSLLARRGIQTSARATIKNGLTYPSRVALSRPFFLPKGPGHVASRSITQVGLGTARNFSSARPIFQNLVENVPIAGRAFYEGVDFDMKRPMGKENSKTIEKKGKAAAIRKGEMIKAKDVGLKSFPPVSVQTQDEEMNHYFTPATPRPTSIVTSLLIPLAPTPTTRTPLSEYPPSMSGSSHSTHPSLLPRETLLSIHATHSLHAIRVSSLFHRLDTANVWIDGATCSAYAHGAIGASVHSEGDVSVCTVLKVDFVGWRAAEVRGVIGESGTGWCVLEEHNLLPVQEDSDEEAWWDEELKSGSTTTISSSRASSVLGDVDMDTDASSDMGSLMEDENSTISKSFVMPTLDFSSSFVSRSQAQGTPFVDPPSQNGYFADFRGENTASRRTDEEWSNGGFSDEEWNSTSSF</sequence>
<dbReference type="AlphaFoldDB" id="A0A5C3R0I6"/>
<evidence type="ECO:0000313" key="2">
    <source>
        <dbReference type="EMBL" id="TFL07773.1"/>
    </source>
</evidence>
<name>A0A5C3R0I6_9AGAR</name>
<accession>A0A5C3R0I6</accession>
<dbReference type="STRING" id="1884261.A0A5C3R0I6"/>
<evidence type="ECO:0000313" key="3">
    <source>
        <dbReference type="Proteomes" id="UP000305067"/>
    </source>
</evidence>
<gene>
    <name evidence="2" type="ORF">BDV98DRAFT_558442</name>
</gene>
<dbReference type="OrthoDB" id="2585251at2759"/>
<proteinExistence type="predicted"/>
<keyword evidence="3" id="KW-1185">Reference proteome</keyword>
<organism evidence="2 3">
    <name type="scientific">Pterulicium gracile</name>
    <dbReference type="NCBI Taxonomy" id="1884261"/>
    <lineage>
        <taxon>Eukaryota</taxon>
        <taxon>Fungi</taxon>
        <taxon>Dikarya</taxon>
        <taxon>Basidiomycota</taxon>
        <taxon>Agaricomycotina</taxon>
        <taxon>Agaricomycetes</taxon>
        <taxon>Agaricomycetidae</taxon>
        <taxon>Agaricales</taxon>
        <taxon>Pleurotineae</taxon>
        <taxon>Pterulaceae</taxon>
        <taxon>Pterulicium</taxon>
    </lineage>
</organism>